<dbReference type="RefSeq" id="WP_150032919.1">
    <property type="nucleotide sequence ID" value="NZ_VWSH01000003.1"/>
</dbReference>
<evidence type="ECO:0000313" key="4">
    <source>
        <dbReference type="Proteomes" id="UP000323632"/>
    </source>
</evidence>
<dbReference type="InterPro" id="IPR026444">
    <property type="entry name" value="Secre_tail"/>
</dbReference>
<name>A0A5M6CDJ2_9BACT</name>
<keyword evidence="4" id="KW-1185">Reference proteome</keyword>
<comment type="caution">
    <text evidence="3">The sequence shown here is derived from an EMBL/GenBank/DDBJ whole genome shotgun (WGS) entry which is preliminary data.</text>
</comment>
<dbReference type="Proteomes" id="UP000323632">
    <property type="component" value="Unassembled WGS sequence"/>
</dbReference>
<sequence>MKKFLTVFLIGLIGTGGIAFAQPGDFAIAISTIPATTSLNQFVTYQVQILNYGPGTYPVRSVMATIQAPSNGKIVGFDNIADTADWEIYSLTTTSNPGGGGNVAVIVNKVAMTDGYQKYPNLKMQAVVVDGPKTHIANIGYYTDPLNIDGPLPPNNAIYGNNDANNDNSQSSLTVTIPLPLDFTDINAVWSSNDAIVNWDVAREVNNEYFSIERSFDGKTFTQVGTVKSIGNHEEAAKYNYTDKGAKEKTMDKVGYRIKQVDYNGKSTTSKIVWLINKGGKSNSAYIYPNPVRTNNTFAFVYENYEGGSGDLNINILDVHGKLVYTTTMSVIKGKNETSINISALAAGAYFVKYDNAGMNINGTIRLIKD</sequence>
<feature type="signal peptide" evidence="1">
    <location>
        <begin position="1"/>
        <end position="21"/>
    </location>
</feature>
<feature type="chain" id="PRO_5024329049" evidence="1">
    <location>
        <begin position="22"/>
        <end position="370"/>
    </location>
</feature>
<protein>
    <submittedName>
        <fullName evidence="3">T9SS type A sorting domain-containing protein</fullName>
    </submittedName>
</protein>
<dbReference type="Gene3D" id="2.60.40.10">
    <property type="entry name" value="Immunoglobulins"/>
    <property type="match status" value="1"/>
</dbReference>
<dbReference type="Pfam" id="PF18962">
    <property type="entry name" value="Por_Secre_tail"/>
    <property type="match status" value="1"/>
</dbReference>
<evidence type="ECO:0000259" key="2">
    <source>
        <dbReference type="Pfam" id="PF18962"/>
    </source>
</evidence>
<organism evidence="3 4">
    <name type="scientific">Taibaiella lutea</name>
    <dbReference type="NCBI Taxonomy" id="2608001"/>
    <lineage>
        <taxon>Bacteria</taxon>
        <taxon>Pseudomonadati</taxon>
        <taxon>Bacteroidota</taxon>
        <taxon>Chitinophagia</taxon>
        <taxon>Chitinophagales</taxon>
        <taxon>Chitinophagaceae</taxon>
        <taxon>Taibaiella</taxon>
    </lineage>
</organism>
<dbReference type="EMBL" id="VWSH01000003">
    <property type="protein sequence ID" value="KAA5533171.1"/>
    <property type="molecule type" value="Genomic_DNA"/>
</dbReference>
<feature type="domain" description="Secretion system C-terminal sorting" evidence="2">
    <location>
        <begin position="287"/>
        <end position="358"/>
    </location>
</feature>
<evidence type="ECO:0000313" key="3">
    <source>
        <dbReference type="EMBL" id="KAA5533171.1"/>
    </source>
</evidence>
<gene>
    <name evidence="3" type="ORF">F0919_11520</name>
</gene>
<dbReference type="InterPro" id="IPR013783">
    <property type="entry name" value="Ig-like_fold"/>
</dbReference>
<dbReference type="AlphaFoldDB" id="A0A5M6CDJ2"/>
<evidence type="ECO:0000256" key="1">
    <source>
        <dbReference type="SAM" id="SignalP"/>
    </source>
</evidence>
<reference evidence="3 4" key="1">
    <citation type="submission" date="2019-09" db="EMBL/GenBank/DDBJ databases">
        <title>Genome sequence and assembly of Taibaiella sp.</title>
        <authorList>
            <person name="Chhetri G."/>
        </authorList>
    </citation>
    <scope>NUCLEOTIDE SEQUENCE [LARGE SCALE GENOMIC DNA]</scope>
    <source>
        <strain evidence="3 4">KVB11</strain>
    </source>
</reference>
<keyword evidence="1" id="KW-0732">Signal</keyword>
<accession>A0A5M6CDJ2</accession>
<dbReference type="NCBIfam" id="TIGR04183">
    <property type="entry name" value="Por_Secre_tail"/>
    <property type="match status" value="1"/>
</dbReference>
<proteinExistence type="predicted"/>